<gene>
    <name evidence="2" type="ORF">EFD62_04210</name>
</gene>
<evidence type="ECO:0000259" key="1">
    <source>
        <dbReference type="Pfam" id="PF17032"/>
    </source>
</evidence>
<dbReference type="Proteomes" id="UP000289166">
    <property type="component" value="Unassembled WGS sequence"/>
</dbReference>
<sequence length="132" mass="15503">MIIFGWGFRTSKNYGPVRKIQCNNCNNESSWYLQKTTTWFTLFFVPVIPYKINYLLICPVCRAYLELQKEEFEQLREMIGNLGEKNKSADASARMNSIVNGAGGVIRTETQLNFIRDMQEFEREKEKRNELT</sequence>
<evidence type="ECO:0000313" key="3">
    <source>
        <dbReference type="Proteomes" id="UP000289166"/>
    </source>
</evidence>
<comment type="caution">
    <text evidence="2">The sequence shown here is derived from an EMBL/GenBank/DDBJ whole genome shotgun (WGS) entry which is preliminary data.</text>
</comment>
<proteinExistence type="predicted"/>
<accession>A0A4Q0I6F4</accession>
<dbReference type="Pfam" id="PF17032">
    <property type="entry name" value="Zn_ribbon_15"/>
    <property type="match status" value="1"/>
</dbReference>
<dbReference type="AlphaFoldDB" id="A0A4Q0I6F4"/>
<dbReference type="PANTHER" id="PTHR28139">
    <property type="entry name" value="UPF0768 PROTEIN YBL029C-A"/>
    <property type="match status" value="1"/>
</dbReference>
<evidence type="ECO:0000313" key="2">
    <source>
        <dbReference type="EMBL" id="RXE59963.1"/>
    </source>
</evidence>
<feature type="domain" description="Zinc-ribbon 15" evidence="1">
    <location>
        <begin position="20"/>
        <end position="69"/>
    </location>
</feature>
<name>A0A4Q0I6F4_9FIRM</name>
<dbReference type="InterPro" id="IPR031493">
    <property type="entry name" value="Zinc_ribbon_15"/>
</dbReference>
<protein>
    <submittedName>
        <fullName evidence="2">Zinc-ribbon domain-containing protein</fullName>
    </submittedName>
</protein>
<dbReference type="EMBL" id="RLII01000003">
    <property type="protein sequence ID" value="RXE59963.1"/>
    <property type="molecule type" value="Genomic_DNA"/>
</dbReference>
<reference evidence="3" key="1">
    <citation type="submission" date="2018-11" db="EMBL/GenBank/DDBJ databases">
        <title>Genome sequencing of a novel mesophilic and cellulolytic organism within the genus Hungateiclostridium.</title>
        <authorList>
            <person name="Rettenmaier R."/>
            <person name="Liebl W."/>
            <person name="Zverlov V."/>
        </authorList>
    </citation>
    <scope>NUCLEOTIDE SEQUENCE [LARGE SCALE GENOMIC DNA]</scope>
    <source>
        <strain evidence="3">N2K1</strain>
    </source>
</reference>
<keyword evidence="3" id="KW-1185">Reference proteome</keyword>
<dbReference type="OrthoDB" id="166721at2"/>
<dbReference type="PANTHER" id="PTHR28139:SF1">
    <property type="entry name" value="UPF0768 PROTEIN YBL029C-A"/>
    <property type="match status" value="1"/>
</dbReference>
<dbReference type="RefSeq" id="WP_069193370.1">
    <property type="nucleotide sequence ID" value="NZ_RLII01000003.1"/>
</dbReference>
<organism evidence="2 3">
    <name type="scientific">Acetivibrio mesophilus</name>
    <dbReference type="NCBI Taxonomy" id="2487273"/>
    <lineage>
        <taxon>Bacteria</taxon>
        <taxon>Bacillati</taxon>
        <taxon>Bacillota</taxon>
        <taxon>Clostridia</taxon>
        <taxon>Eubacteriales</taxon>
        <taxon>Oscillospiraceae</taxon>
        <taxon>Acetivibrio</taxon>
    </lineage>
</organism>